<dbReference type="SMART" id="SM00184">
    <property type="entry name" value="RING"/>
    <property type="match status" value="1"/>
</dbReference>
<keyword evidence="1 3" id="KW-0863">Zinc-finger</keyword>
<dbReference type="Proteomes" id="UP000230423">
    <property type="component" value="Unassembled WGS sequence"/>
</dbReference>
<keyword evidence="1 3" id="KW-0479">Metal-binding</keyword>
<reference evidence="5 6" key="1">
    <citation type="submission" date="2015-09" db="EMBL/GenBank/DDBJ databases">
        <title>Draft genome of the parasitic nematode Teladorsagia circumcincta isolate WARC Sus (inbred).</title>
        <authorList>
            <person name="Mitreva M."/>
        </authorList>
    </citation>
    <scope>NUCLEOTIDE SEQUENCE [LARGE SCALE GENOMIC DNA]</scope>
    <source>
        <strain evidence="5 6">S</strain>
    </source>
</reference>
<feature type="domain" description="RING-type" evidence="4">
    <location>
        <begin position="8"/>
        <end position="51"/>
    </location>
</feature>
<dbReference type="Pfam" id="PF23412">
    <property type="entry name" value="zf_RING_Vps8"/>
    <property type="match status" value="1"/>
</dbReference>
<evidence type="ECO:0000313" key="6">
    <source>
        <dbReference type="Proteomes" id="UP000230423"/>
    </source>
</evidence>
<dbReference type="InterPro" id="IPR013083">
    <property type="entry name" value="Znf_RING/FYVE/PHD"/>
</dbReference>
<name>A0A2G9UMK2_TELCI</name>
<evidence type="ECO:0000256" key="3">
    <source>
        <dbReference type="PROSITE-ProRule" id="PRU00175"/>
    </source>
</evidence>
<dbReference type="Gene3D" id="3.30.40.10">
    <property type="entry name" value="Zinc/RING finger domain, C3HC4 (zinc finger)"/>
    <property type="match status" value="1"/>
</dbReference>
<accession>A0A2G9UMK2</accession>
<evidence type="ECO:0000313" key="5">
    <source>
        <dbReference type="EMBL" id="PIO71393.1"/>
    </source>
</evidence>
<evidence type="ECO:0000256" key="2">
    <source>
        <dbReference type="ARBA" id="ARBA00022833"/>
    </source>
</evidence>
<keyword evidence="6" id="KW-1185">Reference proteome</keyword>
<dbReference type="PROSITE" id="PS50089">
    <property type="entry name" value="ZF_RING_2"/>
    <property type="match status" value="1"/>
</dbReference>
<organism evidence="5 6">
    <name type="scientific">Teladorsagia circumcincta</name>
    <name type="common">Brown stomach worm</name>
    <name type="synonym">Ostertagia circumcincta</name>
    <dbReference type="NCBI Taxonomy" id="45464"/>
    <lineage>
        <taxon>Eukaryota</taxon>
        <taxon>Metazoa</taxon>
        <taxon>Ecdysozoa</taxon>
        <taxon>Nematoda</taxon>
        <taxon>Chromadorea</taxon>
        <taxon>Rhabditida</taxon>
        <taxon>Rhabditina</taxon>
        <taxon>Rhabditomorpha</taxon>
        <taxon>Strongyloidea</taxon>
        <taxon>Trichostrongylidae</taxon>
        <taxon>Teladorsagia</taxon>
    </lineage>
</organism>
<dbReference type="InterPro" id="IPR001841">
    <property type="entry name" value="Znf_RING"/>
</dbReference>
<sequence length="68" mass="7441">LKSYFSSCPVCTLNLKSDVGNKDLSVTSFVCGHAYHTVCLTRRSGGCLMCRGRMKSATLSRTPHISRT</sequence>
<dbReference type="InterPro" id="IPR056939">
    <property type="entry name" value="Znf_RING_Vps8"/>
</dbReference>
<feature type="non-terminal residue" evidence="5">
    <location>
        <position position="1"/>
    </location>
</feature>
<dbReference type="OrthoDB" id="19493at2759"/>
<evidence type="ECO:0000256" key="1">
    <source>
        <dbReference type="ARBA" id="ARBA00022771"/>
    </source>
</evidence>
<dbReference type="EMBL" id="KZ345966">
    <property type="protein sequence ID" value="PIO71393.1"/>
    <property type="molecule type" value="Genomic_DNA"/>
</dbReference>
<protein>
    <recommendedName>
        <fullName evidence="4">RING-type domain-containing protein</fullName>
    </recommendedName>
</protein>
<dbReference type="SUPFAM" id="SSF57850">
    <property type="entry name" value="RING/U-box"/>
    <property type="match status" value="1"/>
</dbReference>
<gene>
    <name evidence="5" type="ORF">TELCIR_06711</name>
</gene>
<dbReference type="AlphaFoldDB" id="A0A2G9UMK2"/>
<dbReference type="GO" id="GO:0008270">
    <property type="term" value="F:zinc ion binding"/>
    <property type="evidence" value="ECO:0007669"/>
    <property type="project" value="UniProtKB-KW"/>
</dbReference>
<proteinExistence type="predicted"/>
<keyword evidence="2" id="KW-0862">Zinc</keyword>
<evidence type="ECO:0000259" key="4">
    <source>
        <dbReference type="PROSITE" id="PS50089"/>
    </source>
</evidence>